<gene>
    <name evidence="2" type="ORF">IC609_15810</name>
</gene>
<dbReference type="EMBL" id="JACYFT010000007">
    <property type="protein sequence ID" value="MBD8052003.1"/>
    <property type="molecule type" value="Genomic_DNA"/>
</dbReference>
<dbReference type="PANTHER" id="PTHR13696">
    <property type="entry name" value="P-LOOP CONTAINING NUCLEOSIDE TRIPHOSPHATE HYDROLASE"/>
    <property type="match status" value="1"/>
</dbReference>
<evidence type="ECO:0000259" key="1">
    <source>
        <dbReference type="Pfam" id="PF13614"/>
    </source>
</evidence>
<dbReference type="CDD" id="cd02042">
    <property type="entry name" value="ParAB_family"/>
    <property type="match status" value="1"/>
</dbReference>
<dbReference type="Pfam" id="PF13614">
    <property type="entry name" value="AAA_31"/>
    <property type="match status" value="1"/>
</dbReference>
<dbReference type="Proteomes" id="UP000647424">
    <property type="component" value="Unassembled WGS sequence"/>
</dbReference>
<evidence type="ECO:0000313" key="3">
    <source>
        <dbReference type="Proteomes" id="UP000647424"/>
    </source>
</evidence>
<feature type="domain" description="AAA" evidence="1">
    <location>
        <begin position="4"/>
        <end position="182"/>
    </location>
</feature>
<dbReference type="FunFam" id="3.40.50.300:FF:000285">
    <property type="entry name" value="Sporulation initiation inhibitor Soj"/>
    <property type="match status" value="1"/>
</dbReference>
<sequence>MQATIISVANQKGGVGKTTSTVNLARALVEAGKRVLVIDSDPQSSLSIVHGLDPRRLRELDATGKTFYFGLVKDAPLDALVIDGAPSLIPASIRLANAETELVSPFGVATVLKEKIASLRERFDFILIDCPPTLSLLTVNALTASNAVVIPCKTDYLSIMGIPLLMETIENVRRRANTGLKIVGILPTLFNARAAHDAEALQELRASVAAKRVEVFEPVNRSTVFDKANVESKAALELFPDSPGIEQYKVVAQKLIELHASQK</sequence>
<dbReference type="RefSeq" id="WP_191820493.1">
    <property type="nucleotide sequence ID" value="NZ_JACYFT010000007.1"/>
</dbReference>
<name>A0A927FKY1_9BURK</name>
<organism evidence="2 3">
    <name type="scientific">Limnohabitans radicicola</name>
    <dbReference type="NCBI Taxonomy" id="2771427"/>
    <lineage>
        <taxon>Bacteria</taxon>
        <taxon>Pseudomonadati</taxon>
        <taxon>Pseudomonadota</taxon>
        <taxon>Betaproteobacteria</taxon>
        <taxon>Burkholderiales</taxon>
        <taxon>Comamonadaceae</taxon>
        <taxon>Limnohabitans</taxon>
    </lineage>
</organism>
<dbReference type="InterPro" id="IPR025669">
    <property type="entry name" value="AAA_dom"/>
</dbReference>
<comment type="caution">
    <text evidence="2">The sequence shown here is derived from an EMBL/GenBank/DDBJ whole genome shotgun (WGS) entry which is preliminary data.</text>
</comment>
<dbReference type="InterPro" id="IPR050678">
    <property type="entry name" value="DNA_Partitioning_ATPase"/>
</dbReference>
<dbReference type="PANTHER" id="PTHR13696:SF99">
    <property type="entry name" value="COBYRINIC ACID AC-DIAMIDE SYNTHASE"/>
    <property type="match status" value="1"/>
</dbReference>
<accession>A0A927FKY1</accession>
<reference evidence="2" key="1">
    <citation type="submission" date="2020-09" db="EMBL/GenBank/DDBJ databases">
        <title>Genome seq and assembly of Limnohabitants sp.</title>
        <authorList>
            <person name="Chhetri G."/>
        </authorList>
    </citation>
    <scope>NUCLEOTIDE SEQUENCE</scope>
    <source>
        <strain evidence="2">JUR4</strain>
    </source>
</reference>
<dbReference type="SUPFAM" id="SSF52540">
    <property type="entry name" value="P-loop containing nucleoside triphosphate hydrolases"/>
    <property type="match status" value="1"/>
</dbReference>
<dbReference type="InterPro" id="IPR027417">
    <property type="entry name" value="P-loop_NTPase"/>
</dbReference>
<dbReference type="AlphaFoldDB" id="A0A927FKY1"/>
<protein>
    <submittedName>
        <fullName evidence="2">ParA family protein</fullName>
    </submittedName>
</protein>
<evidence type="ECO:0000313" key="2">
    <source>
        <dbReference type="EMBL" id="MBD8052003.1"/>
    </source>
</evidence>
<dbReference type="PIRSF" id="PIRSF009320">
    <property type="entry name" value="Nuc_binding_HP_1000"/>
    <property type="match status" value="1"/>
</dbReference>
<keyword evidence="3" id="KW-1185">Reference proteome</keyword>
<proteinExistence type="predicted"/>
<dbReference type="Gene3D" id="3.40.50.300">
    <property type="entry name" value="P-loop containing nucleotide triphosphate hydrolases"/>
    <property type="match status" value="1"/>
</dbReference>